<dbReference type="InterPro" id="IPR001138">
    <property type="entry name" value="Zn2Cys6_DnaBD"/>
</dbReference>
<keyword evidence="7" id="KW-1185">Reference proteome</keyword>
<gene>
    <name evidence="6" type="ORF">M501DRAFT_926849</name>
</gene>
<keyword evidence="2" id="KW-0539">Nucleus</keyword>
<dbReference type="SMART" id="SM00906">
    <property type="entry name" value="Fungal_trans"/>
    <property type="match status" value="1"/>
</dbReference>
<dbReference type="SMART" id="SM00066">
    <property type="entry name" value="GAL4"/>
    <property type="match status" value="1"/>
</dbReference>
<accession>A0A9P4SKY7</accession>
<evidence type="ECO:0000256" key="1">
    <source>
        <dbReference type="ARBA" id="ARBA00022723"/>
    </source>
</evidence>
<evidence type="ECO:0000313" key="7">
    <source>
        <dbReference type="Proteomes" id="UP000799429"/>
    </source>
</evidence>
<dbReference type="PROSITE" id="PS50048">
    <property type="entry name" value="ZN2_CY6_FUNGAL_2"/>
    <property type="match status" value="1"/>
</dbReference>
<organism evidence="6 7">
    <name type="scientific">Patellaria atrata CBS 101060</name>
    <dbReference type="NCBI Taxonomy" id="1346257"/>
    <lineage>
        <taxon>Eukaryota</taxon>
        <taxon>Fungi</taxon>
        <taxon>Dikarya</taxon>
        <taxon>Ascomycota</taxon>
        <taxon>Pezizomycotina</taxon>
        <taxon>Dothideomycetes</taxon>
        <taxon>Dothideomycetes incertae sedis</taxon>
        <taxon>Patellariales</taxon>
        <taxon>Patellariaceae</taxon>
        <taxon>Patellaria</taxon>
    </lineage>
</organism>
<dbReference type="Pfam" id="PF00172">
    <property type="entry name" value="Zn_clus"/>
    <property type="match status" value="1"/>
</dbReference>
<feature type="region of interest" description="Disordered" evidence="4">
    <location>
        <begin position="166"/>
        <end position="192"/>
    </location>
</feature>
<evidence type="ECO:0000313" key="6">
    <source>
        <dbReference type="EMBL" id="KAF2843513.1"/>
    </source>
</evidence>
<dbReference type="GO" id="GO:0006351">
    <property type="term" value="P:DNA-templated transcription"/>
    <property type="evidence" value="ECO:0007669"/>
    <property type="project" value="InterPro"/>
</dbReference>
<keyword evidence="3" id="KW-0175">Coiled coil</keyword>
<dbReference type="Gene3D" id="4.10.240.10">
    <property type="entry name" value="Zn(2)-C6 fungal-type DNA-binding domain"/>
    <property type="match status" value="1"/>
</dbReference>
<dbReference type="GO" id="GO:0008270">
    <property type="term" value="F:zinc ion binding"/>
    <property type="evidence" value="ECO:0007669"/>
    <property type="project" value="InterPro"/>
</dbReference>
<dbReference type="AlphaFoldDB" id="A0A9P4SKY7"/>
<dbReference type="PANTHER" id="PTHR46910:SF1">
    <property type="entry name" value="MISCELLANEOUS ZN(II)2CYS6 TRANSCRIPTION FACTOR (EUROFUNG)-RELATED"/>
    <property type="match status" value="1"/>
</dbReference>
<keyword evidence="1" id="KW-0479">Metal-binding</keyword>
<evidence type="ECO:0000259" key="5">
    <source>
        <dbReference type="PROSITE" id="PS50048"/>
    </source>
</evidence>
<evidence type="ECO:0000256" key="2">
    <source>
        <dbReference type="ARBA" id="ARBA00023242"/>
    </source>
</evidence>
<feature type="region of interest" description="Disordered" evidence="4">
    <location>
        <begin position="685"/>
        <end position="716"/>
    </location>
</feature>
<feature type="domain" description="Zn(2)-C6 fungal-type" evidence="5">
    <location>
        <begin position="94"/>
        <end position="125"/>
    </location>
</feature>
<dbReference type="EMBL" id="MU006089">
    <property type="protein sequence ID" value="KAF2843513.1"/>
    <property type="molecule type" value="Genomic_DNA"/>
</dbReference>
<evidence type="ECO:0000256" key="4">
    <source>
        <dbReference type="SAM" id="MobiDB-lite"/>
    </source>
</evidence>
<name>A0A9P4SKY7_9PEZI</name>
<dbReference type="CDD" id="cd00067">
    <property type="entry name" value="GAL4"/>
    <property type="match status" value="1"/>
</dbReference>
<proteinExistence type="predicted"/>
<evidence type="ECO:0000256" key="3">
    <source>
        <dbReference type="SAM" id="Coils"/>
    </source>
</evidence>
<feature type="coiled-coil region" evidence="3">
    <location>
        <begin position="132"/>
        <end position="159"/>
    </location>
</feature>
<dbReference type="PANTHER" id="PTHR46910">
    <property type="entry name" value="TRANSCRIPTION FACTOR PDR1"/>
    <property type="match status" value="1"/>
</dbReference>
<feature type="compositionally biased region" description="Polar residues" evidence="4">
    <location>
        <begin position="168"/>
        <end position="187"/>
    </location>
</feature>
<dbReference type="OrthoDB" id="2110361at2759"/>
<feature type="region of interest" description="Disordered" evidence="4">
    <location>
        <begin position="1"/>
        <end position="24"/>
    </location>
</feature>
<dbReference type="Proteomes" id="UP000799429">
    <property type="component" value="Unassembled WGS sequence"/>
</dbReference>
<dbReference type="GO" id="GO:0003677">
    <property type="term" value="F:DNA binding"/>
    <property type="evidence" value="ECO:0007669"/>
    <property type="project" value="InterPro"/>
</dbReference>
<dbReference type="SUPFAM" id="SSF57701">
    <property type="entry name" value="Zn2/Cys6 DNA-binding domain"/>
    <property type="match status" value="1"/>
</dbReference>
<dbReference type="InterPro" id="IPR036864">
    <property type="entry name" value="Zn2-C6_fun-type_DNA-bd_sf"/>
</dbReference>
<dbReference type="InterPro" id="IPR050987">
    <property type="entry name" value="AtrR-like"/>
</dbReference>
<feature type="compositionally biased region" description="Polar residues" evidence="4">
    <location>
        <begin position="41"/>
        <end position="81"/>
    </location>
</feature>
<sequence>MFTGGTDARPQPFGHPPQQTQIARPSRNLASQIFPHSFRAASTSPSITSGSLQDQHASQDPSFNSQTGISPTHISSSNLSAQKRAYRQRRKDPSCDACRERKVKCDATETSSCSECSSRNVKCQFTKETNRRMSSIKQVQDLQSQLTDARQEIHHLRNLLRARKTPNDLVSSGDPNLNLLNMRPPTQTKRKASRQTEFEHVREGIRTCGIGIFNVPPAHQQKERQTRNQALFPLPSVPSRAVVKFLLGKFHDSSLHSMAPIVDWDVLHLEIESVYAKGSFQGLTQSWVALFFALLACGTLQRIEQSSNNPNQGIDGQDFIDISGRLLSMWIDDFTLDDARAALLISIYLTETNSKSAGWFWLGSAVRIAQVVELDHDDIVWSREELDLRRRVWWSIYTWDRILSLERGRPILIPIDDSEVNFSHFPNFVDGVSGGKPLDFGLPAAIPTMRFVSQIKAAMKFDRIPEETLHLYDNHFHAISTGLPDLSQPSVDQPIDPQILPLLLTLQLVKLHFYRHNLSISCATSARLNAIHRCRIVALDTVHLLSRTMRDFRQTNSSLIIDTPEFRTVVAPASSSFLCTHLWRCLLFLTFCAEYSAALTCIKFCSAVGELRKVNMACGRNISFFLDHLVGRVRAGVGSKEHLEQDEEILAYLSGDMQGDTNFSWIWPESPDMLASPMDRTDIEMRENSNPVDGRSFAPRRPTGYSPDNESRDWGDWRRVERQLHELMDEQRRQGPRQQHFQPQAMPVVPASMGQVNTASTNTGTGGSSRISIANII</sequence>
<dbReference type="PROSITE" id="PS00463">
    <property type="entry name" value="ZN2_CY6_FUNGAL_1"/>
    <property type="match status" value="1"/>
</dbReference>
<feature type="region of interest" description="Disordered" evidence="4">
    <location>
        <begin position="41"/>
        <end position="93"/>
    </location>
</feature>
<dbReference type="CDD" id="cd12148">
    <property type="entry name" value="fungal_TF_MHR"/>
    <property type="match status" value="1"/>
</dbReference>
<dbReference type="Pfam" id="PF04082">
    <property type="entry name" value="Fungal_trans"/>
    <property type="match status" value="1"/>
</dbReference>
<dbReference type="GO" id="GO:0000981">
    <property type="term" value="F:DNA-binding transcription factor activity, RNA polymerase II-specific"/>
    <property type="evidence" value="ECO:0007669"/>
    <property type="project" value="InterPro"/>
</dbReference>
<reference evidence="6" key="1">
    <citation type="journal article" date="2020" name="Stud. Mycol.">
        <title>101 Dothideomycetes genomes: a test case for predicting lifestyles and emergence of pathogens.</title>
        <authorList>
            <person name="Haridas S."/>
            <person name="Albert R."/>
            <person name="Binder M."/>
            <person name="Bloem J."/>
            <person name="Labutti K."/>
            <person name="Salamov A."/>
            <person name="Andreopoulos B."/>
            <person name="Baker S."/>
            <person name="Barry K."/>
            <person name="Bills G."/>
            <person name="Bluhm B."/>
            <person name="Cannon C."/>
            <person name="Castanera R."/>
            <person name="Culley D."/>
            <person name="Daum C."/>
            <person name="Ezra D."/>
            <person name="Gonzalez J."/>
            <person name="Henrissat B."/>
            <person name="Kuo A."/>
            <person name="Liang C."/>
            <person name="Lipzen A."/>
            <person name="Lutzoni F."/>
            <person name="Magnuson J."/>
            <person name="Mondo S."/>
            <person name="Nolan M."/>
            <person name="Ohm R."/>
            <person name="Pangilinan J."/>
            <person name="Park H.-J."/>
            <person name="Ramirez L."/>
            <person name="Alfaro M."/>
            <person name="Sun H."/>
            <person name="Tritt A."/>
            <person name="Yoshinaga Y."/>
            <person name="Zwiers L.-H."/>
            <person name="Turgeon B."/>
            <person name="Goodwin S."/>
            <person name="Spatafora J."/>
            <person name="Crous P."/>
            <person name="Grigoriev I."/>
        </authorList>
    </citation>
    <scope>NUCLEOTIDE SEQUENCE</scope>
    <source>
        <strain evidence="6">CBS 101060</strain>
    </source>
</reference>
<protein>
    <recommendedName>
        <fullName evidence="5">Zn(2)-C6 fungal-type domain-containing protein</fullName>
    </recommendedName>
</protein>
<comment type="caution">
    <text evidence="6">The sequence shown here is derived from an EMBL/GenBank/DDBJ whole genome shotgun (WGS) entry which is preliminary data.</text>
</comment>
<dbReference type="InterPro" id="IPR007219">
    <property type="entry name" value="XnlR_reg_dom"/>
</dbReference>